<dbReference type="GO" id="GO:0005886">
    <property type="term" value="C:plasma membrane"/>
    <property type="evidence" value="ECO:0007669"/>
    <property type="project" value="UniProtKB-SubCell"/>
</dbReference>
<dbReference type="SUPFAM" id="SSF143243">
    <property type="entry name" value="Nqo5-like"/>
    <property type="match status" value="1"/>
</dbReference>
<dbReference type="GO" id="GO:0050136">
    <property type="term" value="F:NADH dehydrogenase (quinone) (non-electrogenic) activity"/>
    <property type="evidence" value="ECO:0007669"/>
    <property type="project" value="UniProtKB-UniRule"/>
</dbReference>
<reference evidence="7 8" key="1">
    <citation type="submission" date="2007-01" db="EMBL/GenBank/DDBJ databases">
        <authorList>
            <person name="Haygood M."/>
            <person name="Podell S."/>
            <person name="Anderson C."/>
            <person name="Hopkinson B."/>
            <person name="Roe K."/>
            <person name="Barbeau K."/>
            <person name="Gaasterland T."/>
            <person name="Ferriera S."/>
            <person name="Johnson J."/>
            <person name="Kravitz S."/>
            <person name="Beeson K."/>
            <person name="Sutton G."/>
            <person name="Rogers Y.-H."/>
            <person name="Friedman R."/>
            <person name="Frazier M."/>
            <person name="Venter J.C."/>
        </authorList>
    </citation>
    <scope>NUCLEOTIDE SEQUENCE [LARGE SCALE GENOMIC DNA]</scope>
    <source>
        <strain evidence="7 8">ATCC 23134</strain>
    </source>
</reference>
<evidence type="ECO:0000256" key="2">
    <source>
        <dbReference type="ARBA" id="ARBA00022448"/>
    </source>
</evidence>
<dbReference type="PANTHER" id="PTHR10884">
    <property type="entry name" value="NADH DEHYDROGENASE UBIQUINONE IRON-SULFUR PROTEIN 3"/>
    <property type="match status" value="1"/>
</dbReference>
<dbReference type="InterPro" id="IPR001268">
    <property type="entry name" value="NADH_UbQ_OxRdtase_30kDa_su"/>
</dbReference>
<dbReference type="InterPro" id="IPR037232">
    <property type="entry name" value="NADH_quin_OxRdtase_su_C/D-like"/>
</dbReference>
<comment type="caution">
    <text evidence="7">The sequence shown here is derived from an EMBL/GenBank/DDBJ whole genome shotgun (WGS) entry which is preliminary data.</text>
</comment>
<evidence type="ECO:0000256" key="1">
    <source>
        <dbReference type="ARBA" id="ARBA00007569"/>
    </source>
</evidence>
<evidence type="ECO:0000259" key="6">
    <source>
        <dbReference type="Pfam" id="PF00329"/>
    </source>
</evidence>
<proteinExistence type="inferred from homology"/>
<evidence type="ECO:0000313" key="7">
    <source>
        <dbReference type="EMBL" id="EAY30640.1"/>
    </source>
</evidence>
<keyword evidence="3 4" id="KW-0520">NAD</keyword>
<dbReference type="EC" id="7.1.1.-" evidence="3"/>
<organism evidence="7 8">
    <name type="scientific">Microscilla marina ATCC 23134</name>
    <dbReference type="NCBI Taxonomy" id="313606"/>
    <lineage>
        <taxon>Bacteria</taxon>
        <taxon>Pseudomonadati</taxon>
        <taxon>Bacteroidota</taxon>
        <taxon>Cytophagia</taxon>
        <taxon>Cytophagales</taxon>
        <taxon>Microscillaceae</taxon>
        <taxon>Microscilla</taxon>
    </lineage>
</organism>
<dbReference type="GO" id="GO:0048038">
    <property type="term" value="F:quinone binding"/>
    <property type="evidence" value="ECO:0007669"/>
    <property type="project" value="UniProtKB-KW"/>
</dbReference>
<keyword evidence="3 5" id="KW-0874">Quinone</keyword>
<comment type="catalytic activity">
    <reaction evidence="3 5">
        <text>a quinone + NADH + 5 H(+)(in) = a quinol + NAD(+) + 4 H(+)(out)</text>
        <dbReference type="Rhea" id="RHEA:57888"/>
        <dbReference type="ChEBI" id="CHEBI:15378"/>
        <dbReference type="ChEBI" id="CHEBI:24646"/>
        <dbReference type="ChEBI" id="CHEBI:57540"/>
        <dbReference type="ChEBI" id="CHEBI:57945"/>
        <dbReference type="ChEBI" id="CHEBI:132124"/>
    </reaction>
</comment>
<sequence length="166" mass="19401">MTFQEIKDLLIQALGKEVIIEANESAMQPFFTVQTDQIKEVCTELYQNERTYFDFLNCITGIDNGEKMNTMEVVYNLTSIPHNLRLTLKVVLPRNITGEAAPQVPSVCEVWRAANWHERETYDLLGIEFVGHPDLRRILLPADWEGHPLRKDYKQQERYRGIKVEY</sequence>
<dbReference type="Gene3D" id="3.30.460.80">
    <property type="entry name" value="NADH:ubiquinone oxidoreductase, 30kDa subunit"/>
    <property type="match status" value="1"/>
</dbReference>
<keyword evidence="3" id="KW-1003">Cell membrane</keyword>
<protein>
    <recommendedName>
        <fullName evidence="3">NADH-quinone oxidoreductase subunit C</fullName>
        <ecNumber evidence="3">7.1.1.-</ecNumber>
    </recommendedName>
    <alternativeName>
        <fullName evidence="3">NADH dehydrogenase I subunit C</fullName>
    </alternativeName>
    <alternativeName>
        <fullName evidence="3">NDH-1 subunit C</fullName>
    </alternativeName>
</protein>
<name>A1ZGM3_MICM2</name>
<keyword evidence="3 4" id="KW-1278">Translocase</keyword>
<dbReference type="InterPro" id="IPR020396">
    <property type="entry name" value="NADH_UbQ_OxRdtase_CS"/>
</dbReference>
<dbReference type="AlphaFoldDB" id="A1ZGM3"/>
<comment type="similarity">
    <text evidence="1 3 4">Belongs to the complex I 30 kDa subunit family.</text>
</comment>
<evidence type="ECO:0000256" key="5">
    <source>
        <dbReference type="RuleBase" id="RU003582"/>
    </source>
</evidence>
<dbReference type="PANTHER" id="PTHR10884:SF14">
    <property type="entry name" value="NADH DEHYDROGENASE [UBIQUINONE] IRON-SULFUR PROTEIN 3, MITOCHONDRIAL"/>
    <property type="match status" value="1"/>
</dbReference>
<dbReference type="NCBIfam" id="TIGR01961">
    <property type="entry name" value="NuoC_fam"/>
    <property type="match status" value="1"/>
</dbReference>
<accession>A1ZGM3</accession>
<dbReference type="EMBL" id="AAWS01000006">
    <property type="protein sequence ID" value="EAY30640.1"/>
    <property type="molecule type" value="Genomic_DNA"/>
</dbReference>
<keyword evidence="2 3" id="KW-0813">Transport</keyword>
<dbReference type="Proteomes" id="UP000004095">
    <property type="component" value="Unassembled WGS sequence"/>
</dbReference>
<dbReference type="GO" id="GO:0008137">
    <property type="term" value="F:NADH dehydrogenase (ubiquinone) activity"/>
    <property type="evidence" value="ECO:0007669"/>
    <property type="project" value="InterPro"/>
</dbReference>
<dbReference type="OrthoDB" id="9803286at2"/>
<evidence type="ECO:0000313" key="8">
    <source>
        <dbReference type="Proteomes" id="UP000004095"/>
    </source>
</evidence>
<dbReference type="RefSeq" id="WP_002694955.1">
    <property type="nucleotide sequence ID" value="NZ_AAWS01000006.1"/>
</dbReference>
<evidence type="ECO:0000256" key="4">
    <source>
        <dbReference type="RuleBase" id="RU003456"/>
    </source>
</evidence>
<comment type="subunit">
    <text evidence="3">NDH-1 is composed of 14 different subunits. Subunits NuoB, C, D, E, F, and G constitute the peripheral sector of the complex.</text>
</comment>
<feature type="domain" description="NADH:ubiquinone oxidoreductase 30kDa subunit" evidence="6">
    <location>
        <begin position="32"/>
        <end position="158"/>
    </location>
</feature>
<gene>
    <name evidence="3" type="primary">nuoC</name>
    <name evidence="7" type="ORF">M23134_03278</name>
</gene>
<dbReference type="PROSITE" id="PS00542">
    <property type="entry name" value="COMPLEX1_30K"/>
    <property type="match status" value="1"/>
</dbReference>
<dbReference type="HAMAP" id="MF_01357">
    <property type="entry name" value="NDH1_NuoC"/>
    <property type="match status" value="1"/>
</dbReference>
<dbReference type="eggNOG" id="COG0852">
    <property type="taxonomic scope" value="Bacteria"/>
</dbReference>
<keyword evidence="3" id="KW-0472">Membrane</keyword>
<dbReference type="InterPro" id="IPR010218">
    <property type="entry name" value="NADH_DH_suC"/>
</dbReference>
<keyword evidence="8" id="KW-1185">Reference proteome</keyword>
<dbReference type="Pfam" id="PF00329">
    <property type="entry name" value="Complex1_30kDa"/>
    <property type="match status" value="1"/>
</dbReference>
<comment type="function">
    <text evidence="3">NDH-1 shuttles electrons from NADH, via FMN and iron-sulfur (Fe-S) centers, to quinones in the respiratory chain. The immediate electron acceptor for the enzyme in this species is believed to be a menaquinone. Couples the redox reaction to proton translocation (for every two electrons transferred, four hydrogen ions are translocated across the cytoplasmic membrane), and thus conserves the redox energy in a proton gradient.</text>
</comment>
<evidence type="ECO:0000256" key="3">
    <source>
        <dbReference type="HAMAP-Rule" id="MF_01357"/>
    </source>
</evidence>
<keyword evidence="7" id="KW-0560">Oxidoreductase</keyword>
<comment type="subcellular location">
    <subcellularLocation>
        <location evidence="3">Cell membrane</location>
        <topology evidence="3">Peripheral membrane protein</topology>
        <orientation evidence="3">Cytoplasmic side</orientation>
    </subcellularLocation>
</comment>